<proteinExistence type="predicted"/>
<sequence>MKNRGNREYKNSLNRLYAYMYARNVPNVPPPQIGG</sequence>
<reference evidence="1" key="1">
    <citation type="journal article" date="2021" name="Proc. Natl. Acad. Sci. U.S.A.">
        <title>A Catalog of Tens of Thousands of Viruses from Human Metagenomes Reveals Hidden Associations with Chronic Diseases.</title>
        <authorList>
            <person name="Tisza M.J."/>
            <person name="Buck C.B."/>
        </authorList>
    </citation>
    <scope>NUCLEOTIDE SEQUENCE</scope>
    <source>
        <strain evidence="1">CtQ6D10</strain>
    </source>
</reference>
<organism evidence="1">
    <name type="scientific">Myoviridae sp. ctQ6D10</name>
    <dbReference type="NCBI Taxonomy" id="2827288"/>
    <lineage>
        <taxon>Viruses</taxon>
        <taxon>Duplodnaviria</taxon>
        <taxon>Heunggongvirae</taxon>
        <taxon>Uroviricota</taxon>
        <taxon>Caudoviricetes</taxon>
    </lineage>
</organism>
<protein>
    <submittedName>
        <fullName evidence="1">Uncharacterized protein</fullName>
    </submittedName>
</protein>
<accession>A0A8S5R5H2</accession>
<evidence type="ECO:0000313" key="1">
    <source>
        <dbReference type="EMBL" id="DAE26378.1"/>
    </source>
</evidence>
<dbReference type="EMBL" id="BK015816">
    <property type="protein sequence ID" value="DAE26378.1"/>
    <property type="molecule type" value="Genomic_DNA"/>
</dbReference>
<name>A0A8S5R5H2_9CAUD</name>